<dbReference type="NCBIfam" id="TIGR00247">
    <property type="entry name" value="endolytic transglycosylase MltG"/>
    <property type="match status" value="1"/>
</dbReference>
<feature type="site" description="Important for catalytic activity" evidence="7">
    <location>
        <position position="277"/>
    </location>
</feature>
<evidence type="ECO:0000256" key="3">
    <source>
        <dbReference type="ARBA" id="ARBA00022989"/>
    </source>
</evidence>
<keyword evidence="10" id="KW-1185">Reference proteome</keyword>
<dbReference type="HAMAP" id="MF_02065">
    <property type="entry name" value="MltG"/>
    <property type="match status" value="1"/>
</dbReference>
<dbReference type="Gene3D" id="3.30.1490.480">
    <property type="entry name" value="Endolytic murein transglycosylase"/>
    <property type="match status" value="1"/>
</dbReference>
<keyword evidence="2 7" id="KW-0812">Transmembrane</keyword>
<comment type="similarity">
    <text evidence="7">Belongs to the transglycosylase MltG family.</text>
</comment>
<dbReference type="Pfam" id="PF02618">
    <property type="entry name" value="YceG"/>
    <property type="match status" value="1"/>
</dbReference>
<reference evidence="9 10" key="1">
    <citation type="journal article" date="2023" name="Microbiol. Resour. Announc.">
        <title>Complete Genome Sequence of Mycobacterium wuenschmanii, a novel Nontuberculous Mycobacterium Isolated from a captive population of Amazon Milk Frogs.</title>
        <authorList>
            <person name="Hicks J."/>
            <person name="Zeineldin M."/>
            <person name="Ward H."/>
            <person name="Wuenschmann A."/>
            <person name="Camp P."/>
            <person name="Farrell D."/>
            <person name="Lehman K."/>
            <person name="Thacker T."/>
            <person name="Cuthbert E."/>
        </authorList>
    </citation>
    <scope>NUCLEOTIDE SEQUENCE [LARGE SCALE GENOMIC DNA]</scope>
    <source>
        <strain evidence="9 10">Wuenschmanii</strain>
    </source>
</reference>
<evidence type="ECO:0000256" key="6">
    <source>
        <dbReference type="ARBA" id="ARBA00023316"/>
    </source>
</evidence>
<comment type="function">
    <text evidence="7">Functions as a peptidoglycan terminase that cleaves nascent peptidoglycan strands endolytically to terminate their elongation.</text>
</comment>
<dbReference type="PANTHER" id="PTHR30518:SF2">
    <property type="entry name" value="ENDOLYTIC MUREIN TRANSGLYCOSYLASE"/>
    <property type="match status" value="1"/>
</dbReference>
<dbReference type="EC" id="4.2.2.29" evidence="7"/>
<comment type="catalytic activity">
    <reaction evidence="7">
        <text>a peptidoglycan chain = a peptidoglycan chain with N-acetyl-1,6-anhydromuramyl-[peptide] at the reducing end + a peptidoglycan chain with N-acetylglucosamine at the non-reducing end.</text>
        <dbReference type="EC" id="4.2.2.29"/>
    </reaction>
</comment>
<organism evidence="9 10">
    <name type="scientific">Candidatus Mycobacterium wuenschmannii</name>
    <dbReference type="NCBI Taxonomy" id="3027808"/>
    <lineage>
        <taxon>Bacteria</taxon>
        <taxon>Bacillati</taxon>
        <taxon>Actinomycetota</taxon>
        <taxon>Actinomycetes</taxon>
        <taxon>Mycobacteriales</taxon>
        <taxon>Mycobacteriaceae</taxon>
        <taxon>Mycobacterium</taxon>
    </lineage>
</organism>
<evidence type="ECO:0000256" key="7">
    <source>
        <dbReference type="HAMAP-Rule" id="MF_02065"/>
    </source>
</evidence>
<evidence type="ECO:0000313" key="10">
    <source>
        <dbReference type="Proteomes" id="UP001236585"/>
    </source>
</evidence>
<evidence type="ECO:0000313" key="9">
    <source>
        <dbReference type="EMBL" id="WIM90147.1"/>
    </source>
</evidence>
<keyword evidence="1 7" id="KW-1003">Cell membrane</keyword>
<evidence type="ECO:0000256" key="2">
    <source>
        <dbReference type="ARBA" id="ARBA00022692"/>
    </source>
</evidence>
<keyword evidence="3 7" id="KW-1133">Transmembrane helix</keyword>
<feature type="region of interest" description="Disordered" evidence="8">
    <location>
        <begin position="1"/>
        <end position="20"/>
    </location>
</feature>
<feature type="compositionally biased region" description="Basic and acidic residues" evidence="8">
    <location>
        <begin position="9"/>
        <end position="19"/>
    </location>
</feature>
<accession>A0ABY8W512</accession>
<dbReference type="InterPro" id="IPR003770">
    <property type="entry name" value="MLTG-like"/>
</dbReference>
<keyword evidence="4 7" id="KW-0472">Membrane</keyword>
<keyword evidence="6 7" id="KW-0961">Cell wall biogenesis/degradation</keyword>
<comment type="subcellular location">
    <subcellularLocation>
        <location evidence="7">Cell membrane</location>
        <topology evidence="7">Single-pass membrane protein</topology>
    </subcellularLocation>
</comment>
<dbReference type="EMBL" id="CP126981">
    <property type="protein sequence ID" value="WIM90147.1"/>
    <property type="molecule type" value="Genomic_DNA"/>
</dbReference>
<keyword evidence="5 7" id="KW-0456">Lyase</keyword>
<proteinExistence type="inferred from homology"/>
<evidence type="ECO:0000256" key="5">
    <source>
        <dbReference type="ARBA" id="ARBA00023239"/>
    </source>
</evidence>
<dbReference type="RefSeq" id="WP_285190905.1">
    <property type="nucleotide sequence ID" value="NZ_CP126981.1"/>
</dbReference>
<evidence type="ECO:0000256" key="8">
    <source>
        <dbReference type="SAM" id="MobiDB-lite"/>
    </source>
</evidence>
<name>A0ABY8W512_9MYCO</name>
<evidence type="ECO:0000256" key="4">
    <source>
        <dbReference type="ARBA" id="ARBA00023136"/>
    </source>
</evidence>
<protein>
    <recommendedName>
        <fullName evidence="7">Endolytic murein transglycosylase</fullName>
        <ecNumber evidence="7">4.2.2.29</ecNumber>
    </recommendedName>
    <alternativeName>
        <fullName evidence="7">Peptidoglycan lytic transglycosylase</fullName>
    </alternativeName>
    <alternativeName>
        <fullName evidence="7">Peptidoglycan polymerization terminase</fullName>
    </alternativeName>
</protein>
<feature type="transmembrane region" description="Helical" evidence="7">
    <location>
        <begin position="28"/>
        <end position="49"/>
    </location>
</feature>
<evidence type="ECO:0000256" key="1">
    <source>
        <dbReference type="ARBA" id="ARBA00022475"/>
    </source>
</evidence>
<sequence>MGSSRRGRSRADRIRAERDRRRRNTTRGILVSLTIGVIIAAAFVGSKLWRGGSANDFAGDGKQDLVVEVHAGDSTTVIGETLHTQHVVKTVKAFLEAAQGNQAITAIQPGYYRLRSELPAATALQRLVAPGSRVGKLVIPEGQQLDDTADVKTNETTPGIFTMIEKATCVELDGNKHCVSSADLRAAAEKTSIPSLLVPPWAVPSVTAMGNDHRRVEGLIAPGTWNVNPSASPEEILSTLINSSAELYMKSGLQDTATAMNTSPYNILVVASLVQRESKPQDFAKVARVIYNRLTEHRKLEFDSTVNYPLDRREVATTDGDRAQPTPWNTYASEAMPATPICSPGVDALKAAEHPEEGDWLYFVTIDTQGTTLFTRDYQQHLANIELAKRNGVLDSAR</sequence>
<gene>
    <name evidence="7 9" type="primary">mltG</name>
    <name evidence="9" type="ORF">PT015_03465</name>
</gene>
<dbReference type="Proteomes" id="UP001236585">
    <property type="component" value="Chromosome"/>
</dbReference>
<dbReference type="PANTHER" id="PTHR30518">
    <property type="entry name" value="ENDOLYTIC MUREIN TRANSGLYCOSYLASE"/>
    <property type="match status" value="1"/>
</dbReference>